<dbReference type="SUPFAM" id="SSF56574">
    <property type="entry name" value="Serpins"/>
    <property type="match status" value="1"/>
</dbReference>
<dbReference type="InterPro" id="IPR000215">
    <property type="entry name" value="Serpin_fam"/>
</dbReference>
<dbReference type="InterPro" id="IPR023796">
    <property type="entry name" value="Serpin_dom"/>
</dbReference>
<name>A0A645JPL3_9ZZZZ</name>
<organism evidence="2">
    <name type="scientific">bioreactor metagenome</name>
    <dbReference type="NCBI Taxonomy" id="1076179"/>
    <lineage>
        <taxon>unclassified sequences</taxon>
        <taxon>metagenomes</taxon>
        <taxon>ecological metagenomes</taxon>
    </lineage>
</organism>
<dbReference type="InterPro" id="IPR023795">
    <property type="entry name" value="Serpin_CS"/>
</dbReference>
<dbReference type="Gene3D" id="3.30.497.10">
    <property type="entry name" value="Antithrombin, subunit I, domain 2"/>
    <property type="match status" value="1"/>
</dbReference>
<dbReference type="Pfam" id="PF00079">
    <property type="entry name" value="Serpin"/>
    <property type="match status" value="1"/>
</dbReference>
<dbReference type="InterPro" id="IPR036186">
    <property type="entry name" value="Serpin_sf"/>
</dbReference>
<evidence type="ECO:0000313" key="2">
    <source>
        <dbReference type="EMBL" id="MPN64990.1"/>
    </source>
</evidence>
<comment type="caution">
    <text evidence="2">The sequence shown here is derived from an EMBL/GenBank/DDBJ whole genome shotgun (WGS) entry which is preliminary data.</text>
</comment>
<dbReference type="AlphaFoldDB" id="A0A645JPL3"/>
<dbReference type="EMBL" id="VSSQ01146681">
    <property type="protein sequence ID" value="MPN64990.1"/>
    <property type="molecule type" value="Genomic_DNA"/>
</dbReference>
<evidence type="ECO:0000259" key="1">
    <source>
        <dbReference type="Pfam" id="PF00079"/>
    </source>
</evidence>
<dbReference type="PANTHER" id="PTHR11461">
    <property type="entry name" value="SERINE PROTEASE INHIBITOR, SERPIN"/>
    <property type="match status" value="1"/>
</dbReference>
<proteinExistence type="predicted"/>
<reference evidence="2" key="1">
    <citation type="submission" date="2019-08" db="EMBL/GenBank/DDBJ databases">
        <authorList>
            <person name="Kucharzyk K."/>
            <person name="Murdoch R.W."/>
            <person name="Higgins S."/>
            <person name="Loffler F."/>
        </authorList>
    </citation>
    <scope>NUCLEOTIDE SEQUENCE</scope>
</reference>
<accession>A0A645JPL3</accession>
<dbReference type="PROSITE" id="PS00284">
    <property type="entry name" value="SERPIN"/>
    <property type="match status" value="1"/>
</dbReference>
<dbReference type="GO" id="GO:0004867">
    <property type="term" value="F:serine-type endopeptidase inhibitor activity"/>
    <property type="evidence" value="ECO:0007669"/>
    <property type="project" value="InterPro"/>
</dbReference>
<feature type="domain" description="Serpin" evidence="1">
    <location>
        <begin position="1"/>
        <end position="145"/>
    </location>
</feature>
<dbReference type="PANTHER" id="PTHR11461:SF211">
    <property type="entry name" value="GH10112P-RELATED"/>
    <property type="match status" value="1"/>
</dbReference>
<protein>
    <recommendedName>
        <fullName evidence="1">Serpin domain-containing protein</fullName>
    </recommendedName>
</protein>
<sequence>MLPNEGVSIADYAASLTGDRLMNILNNAQAIKVKTAIPKFESEYSVEMGDVLKSMGMTNAFDAYRADFTRLGQADGNIYISRVLHKTYIAVDEKGTKAGAATAVEMSTTSAQLEEPKTVYLDRPFVYMLIDCETNLPIFIGTLTDTGK</sequence>
<dbReference type="InterPro" id="IPR042178">
    <property type="entry name" value="Serpin_sf_1"/>
</dbReference>
<dbReference type="GO" id="GO:0005615">
    <property type="term" value="C:extracellular space"/>
    <property type="evidence" value="ECO:0007669"/>
    <property type="project" value="InterPro"/>
</dbReference>
<gene>
    <name evidence="2" type="ORF">SDC9_212769</name>
</gene>